<protein>
    <submittedName>
        <fullName evidence="1">Uncharacterized protein</fullName>
    </submittedName>
</protein>
<evidence type="ECO:0000313" key="1">
    <source>
        <dbReference type="EMBL" id="KAJ5112279.1"/>
    </source>
</evidence>
<dbReference type="AlphaFoldDB" id="A0A9W9G5B0"/>
<dbReference type="RefSeq" id="XP_056480052.1">
    <property type="nucleotide sequence ID" value="XM_056612828.1"/>
</dbReference>
<name>A0A9W9G5B0_9EURO</name>
<dbReference type="GeneID" id="81351807"/>
<sequence>MSYRRRKMAISELWLSLTSENNIYVVHPGSESPLNTQTSKGFLKWYAVNTHGRIEEKPTVEAL</sequence>
<comment type="caution">
    <text evidence="1">The sequence shown here is derived from an EMBL/GenBank/DDBJ whole genome shotgun (WGS) entry which is preliminary data.</text>
</comment>
<evidence type="ECO:0000313" key="2">
    <source>
        <dbReference type="Proteomes" id="UP001149074"/>
    </source>
</evidence>
<dbReference type="Proteomes" id="UP001149074">
    <property type="component" value="Unassembled WGS sequence"/>
</dbReference>
<proteinExistence type="predicted"/>
<reference evidence="1" key="1">
    <citation type="submission" date="2022-11" db="EMBL/GenBank/DDBJ databases">
        <authorList>
            <person name="Petersen C."/>
        </authorList>
    </citation>
    <scope>NUCLEOTIDE SEQUENCE</scope>
    <source>
        <strain evidence="1">IBT 30761</strain>
    </source>
</reference>
<accession>A0A9W9G5B0</accession>
<keyword evidence="2" id="KW-1185">Reference proteome</keyword>
<reference evidence="1" key="2">
    <citation type="journal article" date="2023" name="IMA Fungus">
        <title>Comparative genomic study of the Penicillium genus elucidates a diverse pangenome and 15 lateral gene transfer events.</title>
        <authorList>
            <person name="Petersen C."/>
            <person name="Sorensen T."/>
            <person name="Nielsen M.R."/>
            <person name="Sondergaard T.E."/>
            <person name="Sorensen J.L."/>
            <person name="Fitzpatrick D.A."/>
            <person name="Frisvad J.C."/>
            <person name="Nielsen K.L."/>
        </authorList>
    </citation>
    <scope>NUCLEOTIDE SEQUENCE</scope>
    <source>
        <strain evidence="1">IBT 30761</strain>
    </source>
</reference>
<gene>
    <name evidence="1" type="ORF">N7532_000324</name>
</gene>
<organism evidence="1 2">
    <name type="scientific">Penicillium argentinense</name>
    <dbReference type="NCBI Taxonomy" id="1131581"/>
    <lineage>
        <taxon>Eukaryota</taxon>
        <taxon>Fungi</taxon>
        <taxon>Dikarya</taxon>
        <taxon>Ascomycota</taxon>
        <taxon>Pezizomycotina</taxon>
        <taxon>Eurotiomycetes</taxon>
        <taxon>Eurotiomycetidae</taxon>
        <taxon>Eurotiales</taxon>
        <taxon>Aspergillaceae</taxon>
        <taxon>Penicillium</taxon>
    </lineage>
</organism>
<dbReference type="EMBL" id="JAPQKI010000001">
    <property type="protein sequence ID" value="KAJ5112279.1"/>
    <property type="molecule type" value="Genomic_DNA"/>
</dbReference>